<evidence type="ECO:0008006" key="10">
    <source>
        <dbReference type="Google" id="ProtNLM"/>
    </source>
</evidence>
<evidence type="ECO:0000256" key="2">
    <source>
        <dbReference type="ARBA" id="ARBA00010313"/>
    </source>
</evidence>
<keyword evidence="9" id="KW-1185">Reference proteome</keyword>
<comment type="caution">
    <text evidence="8">The sequence shown here is derived from an EMBL/GenBank/DDBJ whole genome shotgun (WGS) entry which is preliminary data.</text>
</comment>
<organism evidence="8 9">
    <name type="scientific">Desmophyllum pertusum</name>
    <dbReference type="NCBI Taxonomy" id="174260"/>
    <lineage>
        <taxon>Eukaryota</taxon>
        <taxon>Metazoa</taxon>
        <taxon>Cnidaria</taxon>
        <taxon>Anthozoa</taxon>
        <taxon>Hexacorallia</taxon>
        <taxon>Scleractinia</taxon>
        <taxon>Caryophylliina</taxon>
        <taxon>Caryophylliidae</taxon>
        <taxon>Desmophyllum</taxon>
    </lineage>
</organism>
<reference evidence="8" key="1">
    <citation type="submission" date="2023-01" db="EMBL/GenBank/DDBJ databases">
        <title>Genome assembly of the deep-sea coral Lophelia pertusa.</title>
        <authorList>
            <person name="Herrera S."/>
            <person name="Cordes E."/>
        </authorList>
    </citation>
    <scope>NUCLEOTIDE SEQUENCE</scope>
    <source>
        <strain evidence="8">USNM1676648</strain>
        <tissue evidence="8">Polyp</tissue>
    </source>
</reference>
<dbReference type="GO" id="GO:0006397">
    <property type="term" value="P:mRNA processing"/>
    <property type="evidence" value="ECO:0007669"/>
    <property type="project" value="UniProtKB-KW"/>
</dbReference>
<feature type="region of interest" description="Disordered" evidence="7">
    <location>
        <begin position="85"/>
        <end position="108"/>
    </location>
</feature>
<protein>
    <recommendedName>
        <fullName evidence="10">Pre-mRNA-splicing regulator WTAP</fullName>
    </recommendedName>
</protein>
<feature type="compositionally biased region" description="Basic and acidic residues" evidence="7">
    <location>
        <begin position="85"/>
        <end position="94"/>
    </location>
</feature>
<feature type="compositionally biased region" description="Low complexity" evidence="7">
    <location>
        <begin position="95"/>
        <end position="108"/>
    </location>
</feature>
<dbReference type="Pfam" id="PF17098">
    <property type="entry name" value="Wtap"/>
    <property type="match status" value="1"/>
</dbReference>
<dbReference type="Proteomes" id="UP001163046">
    <property type="component" value="Unassembled WGS sequence"/>
</dbReference>
<evidence type="ECO:0000313" key="9">
    <source>
        <dbReference type="Proteomes" id="UP001163046"/>
    </source>
</evidence>
<evidence type="ECO:0000256" key="6">
    <source>
        <dbReference type="SAM" id="Coils"/>
    </source>
</evidence>
<feature type="coiled-coil region" evidence="6">
    <location>
        <begin position="3"/>
        <end position="71"/>
    </location>
</feature>
<keyword evidence="5" id="KW-0539">Nucleus</keyword>
<keyword evidence="4" id="KW-0508">mRNA splicing</keyword>
<evidence type="ECO:0000256" key="7">
    <source>
        <dbReference type="SAM" id="MobiDB-lite"/>
    </source>
</evidence>
<comment type="subcellular location">
    <subcellularLocation>
        <location evidence="1">Nucleus</location>
    </subcellularLocation>
</comment>
<keyword evidence="3" id="KW-0507">mRNA processing</keyword>
<gene>
    <name evidence="8" type="ORF">OS493_018401</name>
</gene>
<evidence type="ECO:0000256" key="5">
    <source>
        <dbReference type="ARBA" id="ARBA00023242"/>
    </source>
</evidence>
<dbReference type="GO" id="GO:0000381">
    <property type="term" value="P:regulation of alternative mRNA splicing, via spliceosome"/>
    <property type="evidence" value="ECO:0007669"/>
    <property type="project" value="InterPro"/>
</dbReference>
<dbReference type="OrthoDB" id="3366661at2759"/>
<evidence type="ECO:0000256" key="1">
    <source>
        <dbReference type="ARBA" id="ARBA00004123"/>
    </source>
</evidence>
<dbReference type="GO" id="GO:0005634">
    <property type="term" value="C:nucleus"/>
    <property type="evidence" value="ECO:0007669"/>
    <property type="project" value="UniProtKB-SubCell"/>
</dbReference>
<evidence type="ECO:0000256" key="3">
    <source>
        <dbReference type="ARBA" id="ARBA00022664"/>
    </source>
</evidence>
<dbReference type="GO" id="GO:0016556">
    <property type="term" value="P:mRNA modification"/>
    <property type="evidence" value="ECO:0007669"/>
    <property type="project" value="InterPro"/>
</dbReference>
<evidence type="ECO:0000313" key="8">
    <source>
        <dbReference type="EMBL" id="KAJ7391358.1"/>
    </source>
</evidence>
<dbReference type="PANTHER" id="PTHR15217:SF0">
    <property type="entry name" value="PRE-MRNA-SPLICING REGULATOR WTAP"/>
    <property type="match status" value="1"/>
</dbReference>
<proteinExistence type="inferred from homology"/>
<sequence>MRLATKEQEMHDLLTQIQDLKQAQNPSSIQLRSTLLDPAVNLLFQRMKTDLDSEKEKLEQAQNDLSAWKFTPDSVTGKKLMAKMPHVDPGESRARSSVISGTSSTTGS</sequence>
<evidence type="ECO:0000256" key="4">
    <source>
        <dbReference type="ARBA" id="ARBA00023187"/>
    </source>
</evidence>
<dbReference type="PANTHER" id="PTHR15217">
    <property type="entry name" value="WILMS' TUMOR 1-ASSOCIATING PROTEIN"/>
    <property type="match status" value="1"/>
</dbReference>
<dbReference type="AlphaFoldDB" id="A0A9X0A1W2"/>
<keyword evidence="6" id="KW-0175">Coiled coil</keyword>
<accession>A0A9X0A1W2</accession>
<dbReference type="GO" id="GO:0008380">
    <property type="term" value="P:RNA splicing"/>
    <property type="evidence" value="ECO:0007669"/>
    <property type="project" value="UniProtKB-KW"/>
</dbReference>
<name>A0A9X0A1W2_9CNID</name>
<dbReference type="InterPro" id="IPR033757">
    <property type="entry name" value="WTAP"/>
</dbReference>
<comment type="similarity">
    <text evidence="2">Belongs to the fl(2)d family.</text>
</comment>
<dbReference type="EMBL" id="MU825406">
    <property type="protein sequence ID" value="KAJ7391358.1"/>
    <property type="molecule type" value="Genomic_DNA"/>
</dbReference>